<dbReference type="FunFam" id="3.40.50.300:FF:000006">
    <property type="entry name" value="DNA-binding transcriptional regulator NtrC"/>
    <property type="match status" value="1"/>
</dbReference>
<feature type="domain" description="Sigma-54 factor interaction" evidence="7">
    <location>
        <begin position="20"/>
        <end position="250"/>
    </location>
</feature>
<dbReference type="SUPFAM" id="SSF52540">
    <property type="entry name" value="P-loop containing nucleoside triphosphate hydrolases"/>
    <property type="match status" value="1"/>
</dbReference>
<reference evidence="8 9" key="1">
    <citation type="submission" date="2019-03" db="EMBL/GenBank/DDBJ databases">
        <title>Genomic Encyclopedia of Type Strains, Phase IV (KMG-IV): sequencing the most valuable type-strain genomes for metagenomic binning, comparative biology and taxonomic classification.</title>
        <authorList>
            <person name="Goeker M."/>
        </authorList>
    </citation>
    <scope>NUCLEOTIDE SEQUENCE [LARGE SCALE GENOMIC DNA]</scope>
    <source>
        <strain evidence="8 9">DSM 11901</strain>
    </source>
</reference>
<dbReference type="Gene3D" id="1.10.10.60">
    <property type="entry name" value="Homeodomain-like"/>
    <property type="match status" value="1"/>
</dbReference>
<dbReference type="InterPro" id="IPR025944">
    <property type="entry name" value="Sigma_54_int_dom_CS"/>
</dbReference>
<dbReference type="InterPro" id="IPR058031">
    <property type="entry name" value="AAA_lid_NorR"/>
</dbReference>
<dbReference type="GO" id="GO:0006355">
    <property type="term" value="P:regulation of DNA-templated transcription"/>
    <property type="evidence" value="ECO:0007669"/>
    <property type="project" value="InterPro"/>
</dbReference>
<dbReference type="PANTHER" id="PTHR32071:SF113">
    <property type="entry name" value="ALGINATE BIOSYNTHESIS TRANSCRIPTIONAL REGULATORY PROTEIN ALGB"/>
    <property type="match status" value="1"/>
</dbReference>
<keyword evidence="2" id="KW-0067">ATP-binding</keyword>
<dbReference type="InterPro" id="IPR025943">
    <property type="entry name" value="Sigma_54_int_dom_ATP-bd_2"/>
</dbReference>
<evidence type="ECO:0000256" key="5">
    <source>
        <dbReference type="ARBA" id="ARBA00023163"/>
    </source>
</evidence>
<feature type="region of interest" description="Disordered" evidence="6">
    <location>
        <begin position="278"/>
        <end position="299"/>
    </location>
</feature>
<keyword evidence="3" id="KW-0805">Transcription regulation</keyword>
<evidence type="ECO:0000259" key="7">
    <source>
        <dbReference type="PROSITE" id="PS50045"/>
    </source>
</evidence>
<dbReference type="Pfam" id="PF25601">
    <property type="entry name" value="AAA_lid_14"/>
    <property type="match status" value="1"/>
</dbReference>
<dbReference type="Pfam" id="PF02954">
    <property type="entry name" value="HTH_8"/>
    <property type="match status" value="1"/>
</dbReference>
<protein>
    <submittedName>
        <fullName evidence="8">Regulatory Fis family protein</fullName>
    </submittedName>
</protein>
<organism evidence="8 9">
    <name type="scientific">Aquabacterium commune</name>
    <dbReference type="NCBI Taxonomy" id="70586"/>
    <lineage>
        <taxon>Bacteria</taxon>
        <taxon>Pseudomonadati</taxon>
        <taxon>Pseudomonadota</taxon>
        <taxon>Betaproteobacteria</taxon>
        <taxon>Burkholderiales</taxon>
        <taxon>Aquabacterium</taxon>
    </lineage>
</organism>
<evidence type="ECO:0000313" key="8">
    <source>
        <dbReference type="EMBL" id="TDP85770.1"/>
    </source>
</evidence>
<evidence type="ECO:0000256" key="2">
    <source>
        <dbReference type="ARBA" id="ARBA00022840"/>
    </source>
</evidence>
<dbReference type="InterPro" id="IPR002078">
    <property type="entry name" value="Sigma_54_int"/>
</dbReference>
<evidence type="ECO:0000256" key="6">
    <source>
        <dbReference type="SAM" id="MobiDB-lite"/>
    </source>
</evidence>
<dbReference type="OrthoDB" id="9761705at2"/>
<dbReference type="RefSeq" id="WP_133606708.1">
    <property type="nucleotide sequence ID" value="NZ_SNXW01000002.1"/>
</dbReference>
<dbReference type="Gene3D" id="3.40.50.300">
    <property type="entry name" value="P-loop containing nucleotide triphosphate hydrolases"/>
    <property type="match status" value="1"/>
</dbReference>
<keyword evidence="1" id="KW-0547">Nucleotide-binding</keyword>
<dbReference type="SMART" id="SM00382">
    <property type="entry name" value="AAA"/>
    <property type="match status" value="1"/>
</dbReference>
<sequence length="365" mass="39161">MPAHALPDAPAEPDWPALHLHGSASAFRQSLALLQQCARVDATVLLCGETGTGKELAARALHYLSARSRGPFVPINCGALPDSILEAELFGHARGAFTDAKSDSLGVIGQAQGGTLFLDEIDAMSPRAQAAILRFAQDHSYRPLGASRLQHADVRLVAATNAKLEDLVAQGLFRQDLLFRINVLSVRLPPLRERHGDAALLAQAFVKRLVQQYRTDPKHIDAHSLALLQTPRAWPGNVRELEHLVHRAFLLAEGAVLHLDLGAPPVAAPVAWASVHEPDPAPTPAAIDPHANGGTQGDAHADISFADAKAQAITDFERRYLAAVLQRAGGNLSLAARIAGKERSRFCKLVRKHGLQRAGFDAMAD</sequence>
<evidence type="ECO:0000256" key="4">
    <source>
        <dbReference type="ARBA" id="ARBA00023125"/>
    </source>
</evidence>
<dbReference type="PROSITE" id="PS50045">
    <property type="entry name" value="SIGMA54_INTERACT_4"/>
    <property type="match status" value="1"/>
</dbReference>
<keyword evidence="9" id="KW-1185">Reference proteome</keyword>
<dbReference type="InterPro" id="IPR002197">
    <property type="entry name" value="HTH_Fis"/>
</dbReference>
<dbReference type="Proteomes" id="UP000294593">
    <property type="component" value="Unassembled WGS sequence"/>
</dbReference>
<dbReference type="Gene3D" id="1.10.8.60">
    <property type="match status" value="1"/>
</dbReference>
<dbReference type="Pfam" id="PF00158">
    <property type="entry name" value="Sigma54_activat"/>
    <property type="match status" value="1"/>
</dbReference>
<dbReference type="EMBL" id="SNXW01000002">
    <property type="protein sequence ID" value="TDP85770.1"/>
    <property type="molecule type" value="Genomic_DNA"/>
</dbReference>
<dbReference type="GO" id="GO:0043565">
    <property type="term" value="F:sequence-specific DNA binding"/>
    <property type="evidence" value="ECO:0007669"/>
    <property type="project" value="InterPro"/>
</dbReference>
<dbReference type="InterPro" id="IPR009057">
    <property type="entry name" value="Homeodomain-like_sf"/>
</dbReference>
<dbReference type="InterPro" id="IPR027417">
    <property type="entry name" value="P-loop_NTPase"/>
</dbReference>
<accession>A0A4R6RHF0</accession>
<dbReference type="PROSITE" id="PS00676">
    <property type="entry name" value="SIGMA54_INTERACT_2"/>
    <property type="match status" value="1"/>
</dbReference>
<keyword evidence="4" id="KW-0238">DNA-binding</keyword>
<proteinExistence type="predicted"/>
<dbReference type="GO" id="GO:0005524">
    <property type="term" value="F:ATP binding"/>
    <property type="evidence" value="ECO:0007669"/>
    <property type="project" value="UniProtKB-KW"/>
</dbReference>
<dbReference type="SUPFAM" id="SSF46689">
    <property type="entry name" value="Homeodomain-like"/>
    <property type="match status" value="1"/>
</dbReference>
<comment type="caution">
    <text evidence="8">The sequence shown here is derived from an EMBL/GenBank/DDBJ whole genome shotgun (WGS) entry which is preliminary data.</text>
</comment>
<dbReference type="CDD" id="cd00009">
    <property type="entry name" value="AAA"/>
    <property type="match status" value="1"/>
</dbReference>
<evidence type="ECO:0000313" key="9">
    <source>
        <dbReference type="Proteomes" id="UP000294593"/>
    </source>
</evidence>
<dbReference type="AlphaFoldDB" id="A0A4R6RHF0"/>
<keyword evidence="5" id="KW-0804">Transcription</keyword>
<gene>
    <name evidence="8" type="ORF">EV672_102119</name>
</gene>
<evidence type="ECO:0000256" key="3">
    <source>
        <dbReference type="ARBA" id="ARBA00023015"/>
    </source>
</evidence>
<dbReference type="PROSITE" id="PS00688">
    <property type="entry name" value="SIGMA54_INTERACT_3"/>
    <property type="match status" value="1"/>
</dbReference>
<dbReference type="PANTHER" id="PTHR32071">
    <property type="entry name" value="TRANSCRIPTIONAL REGULATORY PROTEIN"/>
    <property type="match status" value="1"/>
</dbReference>
<dbReference type="InterPro" id="IPR003593">
    <property type="entry name" value="AAA+_ATPase"/>
</dbReference>
<name>A0A4R6RHF0_9BURK</name>
<evidence type="ECO:0000256" key="1">
    <source>
        <dbReference type="ARBA" id="ARBA00022741"/>
    </source>
</evidence>